<reference evidence="3" key="1">
    <citation type="journal article" date="2019" name="Int. J. Syst. Evol. Microbiol.">
        <title>The Global Catalogue of Microorganisms (GCM) 10K type strain sequencing project: providing services to taxonomists for standard genome sequencing and annotation.</title>
        <authorList>
            <consortium name="The Broad Institute Genomics Platform"/>
            <consortium name="The Broad Institute Genome Sequencing Center for Infectious Disease"/>
            <person name="Wu L."/>
            <person name="Ma J."/>
        </authorList>
    </citation>
    <scope>NUCLEOTIDE SEQUENCE [LARGE SCALE GENOMIC DNA]</scope>
    <source>
        <strain evidence="3">JCM 18204</strain>
    </source>
</reference>
<protein>
    <submittedName>
        <fullName evidence="2">Uncharacterized protein</fullName>
    </submittedName>
</protein>
<dbReference type="Proteomes" id="UP001499959">
    <property type="component" value="Unassembled WGS sequence"/>
</dbReference>
<keyword evidence="3" id="KW-1185">Reference proteome</keyword>
<accession>A0ABP9C807</accession>
<dbReference type="RefSeq" id="WP_345304758.1">
    <property type="nucleotide sequence ID" value="NZ_BAABJE010000029.1"/>
</dbReference>
<keyword evidence="1" id="KW-0732">Signal</keyword>
<dbReference type="EMBL" id="BAABJE010000029">
    <property type="protein sequence ID" value="GAA4806221.1"/>
    <property type="molecule type" value="Genomic_DNA"/>
</dbReference>
<evidence type="ECO:0000256" key="1">
    <source>
        <dbReference type="SAM" id="SignalP"/>
    </source>
</evidence>
<evidence type="ECO:0000313" key="2">
    <source>
        <dbReference type="EMBL" id="GAA4806221.1"/>
    </source>
</evidence>
<comment type="caution">
    <text evidence="2">The sequence shown here is derived from an EMBL/GenBank/DDBJ whole genome shotgun (WGS) entry which is preliminary data.</text>
</comment>
<gene>
    <name evidence="2" type="ORF">GCM10023307_35980</name>
</gene>
<feature type="signal peptide" evidence="1">
    <location>
        <begin position="1"/>
        <end position="24"/>
    </location>
</feature>
<feature type="chain" id="PRO_5046180592" evidence="1">
    <location>
        <begin position="25"/>
        <end position="142"/>
    </location>
</feature>
<sequence>MMHFKRLRIVSVAILICAASIARADESPTAPSTGAGWTEMELAVFTEHCTLAILLPAQRQYEEANERAKAPSTVPFPEALLRASIEPMCGCIGRRVAEAKSKDAIEREGLDFALPFVEEATAGGRCKPEGVLGEMLSERRSH</sequence>
<proteinExistence type="predicted"/>
<organism evidence="2 3">
    <name type="scientific">Lysobacter hankyongensis</name>
    <dbReference type="NCBI Taxonomy" id="1176535"/>
    <lineage>
        <taxon>Bacteria</taxon>
        <taxon>Pseudomonadati</taxon>
        <taxon>Pseudomonadota</taxon>
        <taxon>Gammaproteobacteria</taxon>
        <taxon>Lysobacterales</taxon>
        <taxon>Lysobacteraceae</taxon>
        <taxon>Lysobacter</taxon>
    </lineage>
</organism>
<name>A0ABP9C807_9GAMM</name>
<evidence type="ECO:0000313" key="3">
    <source>
        <dbReference type="Proteomes" id="UP001499959"/>
    </source>
</evidence>